<feature type="compositionally biased region" description="Basic and acidic residues" evidence="12">
    <location>
        <begin position="190"/>
        <end position="207"/>
    </location>
</feature>
<dbReference type="FunFam" id="1.10.10.10:FF:000003">
    <property type="entry name" value="Paired box protein Pax-6"/>
    <property type="match status" value="1"/>
</dbReference>
<keyword evidence="8" id="KW-0804">Transcription</keyword>
<comment type="similarity">
    <text evidence="2">Belongs to the paired homeobox family.</text>
</comment>
<evidence type="ECO:0000256" key="10">
    <source>
        <dbReference type="PROSITE-ProRule" id="PRU00108"/>
    </source>
</evidence>
<feature type="domain" description="OAR" evidence="14">
    <location>
        <begin position="433"/>
        <end position="446"/>
    </location>
</feature>
<keyword evidence="17" id="KW-1185">Reference proteome</keyword>
<dbReference type="InterPro" id="IPR043565">
    <property type="entry name" value="PAX_fam"/>
</dbReference>
<dbReference type="Proteomes" id="UP000242188">
    <property type="component" value="Unassembled WGS sequence"/>
</dbReference>
<dbReference type="FunFam" id="1.10.10.10:FF:000031">
    <property type="entry name" value="Paired box protein Pax-7"/>
    <property type="match status" value="1"/>
</dbReference>
<feature type="DNA-binding region" description="Homeobox" evidence="10">
    <location>
        <begin position="227"/>
        <end position="286"/>
    </location>
</feature>
<dbReference type="Gene3D" id="1.10.10.60">
    <property type="entry name" value="Homeodomain-like"/>
    <property type="match status" value="1"/>
</dbReference>
<evidence type="ECO:0000313" key="16">
    <source>
        <dbReference type="EMBL" id="OWF44842.1"/>
    </source>
</evidence>
<dbReference type="SMART" id="SM00389">
    <property type="entry name" value="HOX"/>
    <property type="match status" value="1"/>
</dbReference>
<dbReference type="PROSITE" id="PS51057">
    <property type="entry name" value="PAIRED_2"/>
    <property type="match status" value="1"/>
</dbReference>
<feature type="region of interest" description="Disordered" evidence="12">
    <location>
        <begin position="174"/>
        <end position="229"/>
    </location>
</feature>
<name>A0A210Q7X0_MIZYE</name>
<keyword evidence="7 10" id="KW-0371">Homeobox</keyword>
<dbReference type="PROSITE" id="PS00034">
    <property type="entry name" value="PAIRED_1"/>
    <property type="match status" value="1"/>
</dbReference>
<dbReference type="InterPro" id="IPR001523">
    <property type="entry name" value="Paired_dom"/>
</dbReference>
<dbReference type="SUPFAM" id="SSF46689">
    <property type="entry name" value="Homeodomain-like"/>
    <property type="match status" value="2"/>
</dbReference>
<feature type="domain" description="Homeobox" evidence="13">
    <location>
        <begin position="225"/>
        <end position="285"/>
    </location>
</feature>
<evidence type="ECO:0000256" key="7">
    <source>
        <dbReference type="ARBA" id="ARBA00023155"/>
    </source>
</evidence>
<dbReference type="InterPro" id="IPR017970">
    <property type="entry name" value="Homeobox_CS"/>
</dbReference>
<evidence type="ECO:0000256" key="1">
    <source>
        <dbReference type="ARBA" id="ARBA00004123"/>
    </source>
</evidence>
<protein>
    <submittedName>
        <fullName evidence="16">Paired box protein Pax-3</fullName>
    </submittedName>
</protein>
<dbReference type="InterPro" id="IPR003654">
    <property type="entry name" value="OAR_dom"/>
</dbReference>
<reference evidence="16 17" key="1">
    <citation type="journal article" date="2017" name="Nat. Ecol. Evol.">
        <title>Scallop genome provides insights into evolution of bilaterian karyotype and development.</title>
        <authorList>
            <person name="Wang S."/>
            <person name="Zhang J."/>
            <person name="Jiao W."/>
            <person name="Li J."/>
            <person name="Xun X."/>
            <person name="Sun Y."/>
            <person name="Guo X."/>
            <person name="Huan P."/>
            <person name="Dong B."/>
            <person name="Zhang L."/>
            <person name="Hu X."/>
            <person name="Sun X."/>
            <person name="Wang J."/>
            <person name="Zhao C."/>
            <person name="Wang Y."/>
            <person name="Wang D."/>
            <person name="Huang X."/>
            <person name="Wang R."/>
            <person name="Lv J."/>
            <person name="Li Y."/>
            <person name="Zhang Z."/>
            <person name="Liu B."/>
            <person name="Lu W."/>
            <person name="Hui Y."/>
            <person name="Liang J."/>
            <person name="Zhou Z."/>
            <person name="Hou R."/>
            <person name="Li X."/>
            <person name="Liu Y."/>
            <person name="Li H."/>
            <person name="Ning X."/>
            <person name="Lin Y."/>
            <person name="Zhao L."/>
            <person name="Xing Q."/>
            <person name="Dou J."/>
            <person name="Li Y."/>
            <person name="Mao J."/>
            <person name="Guo H."/>
            <person name="Dou H."/>
            <person name="Li T."/>
            <person name="Mu C."/>
            <person name="Jiang W."/>
            <person name="Fu Q."/>
            <person name="Fu X."/>
            <person name="Miao Y."/>
            <person name="Liu J."/>
            <person name="Yu Q."/>
            <person name="Li R."/>
            <person name="Liao H."/>
            <person name="Li X."/>
            <person name="Kong Y."/>
            <person name="Jiang Z."/>
            <person name="Chourrout D."/>
            <person name="Li R."/>
            <person name="Bao Z."/>
        </authorList>
    </citation>
    <scope>NUCLEOTIDE SEQUENCE [LARGE SCALE GENOMIC DNA]</scope>
    <source>
        <strain evidence="16 17">PY_sf001</strain>
    </source>
</reference>
<sequence>MYPNKMINNMFSYHLAAMGLLPTFQMEGQGRVNQLGGVFINGRPLPNHIRLKIVELAAQGVRPCVISRQLRVSHGCVSKILQRYQETGSIRPGVIGGSKPRVATPEVERKIETYKRDNPGIFSWEIRDRLLKEGMCDRSSVPSVSSISRVLRSKFHRSESESDLEAEAILKEEEEEANGIADDMSISDRGGNKHSIDGILADNKDDKTDDEGSDCDSEPGLSVKRKQRRSRTTFTAEQLDELERAFERTHYPDIYTREELAQRTKLTEARVQVWFSNRRARFRKQMGSNQITALNSFLQVPQGVANSSYVFHEPTGYSLPSGTEGLFHRSTVPQSLQSMSQPIKHENSYAGIMDNYLSHSSQMHSLTSMVNTENTFTNTWATPVTSSTTSSISSYPPTTNHYHSPYSDVSKTSIHYPPHITVPSMTDRCSIDDSLAALRMRSREHSAALSLMHVADAGKMTATF</sequence>
<dbReference type="GO" id="GO:0000981">
    <property type="term" value="F:DNA-binding transcription factor activity, RNA polymerase II-specific"/>
    <property type="evidence" value="ECO:0007669"/>
    <property type="project" value="InterPro"/>
</dbReference>
<dbReference type="InterPro" id="IPR009057">
    <property type="entry name" value="Homeodomain-like_sf"/>
</dbReference>
<dbReference type="PANTHER" id="PTHR45636:SF49">
    <property type="entry name" value="PAIRED BOX PROTEIN 3 HOMOLOG"/>
    <property type="match status" value="1"/>
</dbReference>
<evidence type="ECO:0000259" key="14">
    <source>
        <dbReference type="PROSITE" id="PS50803"/>
    </source>
</evidence>
<dbReference type="CDD" id="cd00131">
    <property type="entry name" value="PAX"/>
    <property type="match status" value="1"/>
</dbReference>
<dbReference type="PROSITE" id="PS50803">
    <property type="entry name" value="OAR"/>
    <property type="match status" value="1"/>
</dbReference>
<feature type="domain" description="Paired" evidence="15">
    <location>
        <begin position="28"/>
        <end position="154"/>
    </location>
</feature>
<evidence type="ECO:0000256" key="9">
    <source>
        <dbReference type="ARBA" id="ARBA00023242"/>
    </source>
</evidence>
<dbReference type="PROSITE" id="PS00027">
    <property type="entry name" value="HOMEOBOX_1"/>
    <property type="match status" value="1"/>
</dbReference>
<keyword evidence="6 10" id="KW-0238">DNA-binding</keyword>
<keyword evidence="9 10" id="KW-0539">Nucleus</keyword>
<dbReference type="InterPro" id="IPR043182">
    <property type="entry name" value="PAIRED_DNA-bd_dom"/>
</dbReference>
<dbReference type="PROSITE" id="PS50071">
    <property type="entry name" value="HOMEOBOX_2"/>
    <property type="match status" value="1"/>
</dbReference>
<dbReference type="Gene3D" id="1.10.10.10">
    <property type="entry name" value="Winged helix-like DNA-binding domain superfamily/Winged helix DNA-binding domain"/>
    <property type="match status" value="2"/>
</dbReference>
<comment type="subcellular location">
    <subcellularLocation>
        <location evidence="1 10 11">Nucleus</location>
    </subcellularLocation>
</comment>
<dbReference type="InterPro" id="IPR036388">
    <property type="entry name" value="WH-like_DNA-bd_sf"/>
</dbReference>
<evidence type="ECO:0000256" key="11">
    <source>
        <dbReference type="RuleBase" id="RU000682"/>
    </source>
</evidence>
<evidence type="ECO:0000256" key="3">
    <source>
        <dbReference type="ARBA" id="ARBA00022473"/>
    </source>
</evidence>
<evidence type="ECO:0000256" key="5">
    <source>
        <dbReference type="ARBA" id="ARBA00023015"/>
    </source>
</evidence>
<dbReference type="InterPro" id="IPR001356">
    <property type="entry name" value="HD"/>
</dbReference>
<dbReference type="AlphaFoldDB" id="A0A210Q7X0"/>
<feature type="compositionally biased region" description="Acidic residues" evidence="12">
    <location>
        <begin position="208"/>
        <end position="217"/>
    </location>
</feature>
<dbReference type="CDD" id="cd00086">
    <property type="entry name" value="homeodomain"/>
    <property type="match status" value="1"/>
</dbReference>
<gene>
    <name evidence="16" type="ORF">KP79_PYT21477</name>
</gene>
<evidence type="ECO:0000256" key="2">
    <source>
        <dbReference type="ARBA" id="ARBA00005733"/>
    </source>
</evidence>
<evidence type="ECO:0000256" key="6">
    <source>
        <dbReference type="ARBA" id="ARBA00023125"/>
    </source>
</evidence>
<dbReference type="EMBL" id="NEDP02004657">
    <property type="protein sequence ID" value="OWF44842.1"/>
    <property type="molecule type" value="Genomic_DNA"/>
</dbReference>
<dbReference type="STRING" id="6573.A0A210Q7X0"/>
<dbReference type="SMART" id="SM00351">
    <property type="entry name" value="PAX"/>
    <property type="match status" value="1"/>
</dbReference>
<comment type="caution">
    <text evidence="16">The sequence shown here is derived from an EMBL/GenBank/DDBJ whole genome shotgun (WGS) entry which is preliminary data.</text>
</comment>
<dbReference type="Pfam" id="PF00046">
    <property type="entry name" value="Homeodomain"/>
    <property type="match status" value="1"/>
</dbReference>
<evidence type="ECO:0000313" key="17">
    <source>
        <dbReference type="Proteomes" id="UP000242188"/>
    </source>
</evidence>
<evidence type="ECO:0000256" key="8">
    <source>
        <dbReference type="ARBA" id="ARBA00023163"/>
    </source>
</evidence>
<dbReference type="OrthoDB" id="3225452at2759"/>
<organism evidence="16 17">
    <name type="scientific">Mizuhopecten yessoensis</name>
    <name type="common">Japanese scallop</name>
    <name type="synonym">Patinopecten yessoensis</name>
    <dbReference type="NCBI Taxonomy" id="6573"/>
    <lineage>
        <taxon>Eukaryota</taxon>
        <taxon>Metazoa</taxon>
        <taxon>Spiralia</taxon>
        <taxon>Lophotrochozoa</taxon>
        <taxon>Mollusca</taxon>
        <taxon>Bivalvia</taxon>
        <taxon>Autobranchia</taxon>
        <taxon>Pteriomorphia</taxon>
        <taxon>Pectinida</taxon>
        <taxon>Pectinoidea</taxon>
        <taxon>Pectinidae</taxon>
        <taxon>Mizuhopecten</taxon>
    </lineage>
</organism>
<dbReference type="PRINTS" id="PR00027">
    <property type="entry name" value="PAIREDBOX"/>
</dbReference>
<evidence type="ECO:0000259" key="13">
    <source>
        <dbReference type="PROSITE" id="PS50071"/>
    </source>
</evidence>
<dbReference type="GO" id="GO:0005634">
    <property type="term" value="C:nucleus"/>
    <property type="evidence" value="ECO:0007669"/>
    <property type="project" value="UniProtKB-SubCell"/>
</dbReference>
<dbReference type="GO" id="GO:0000978">
    <property type="term" value="F:RNA polymerase II cis-regulatory region sequence-specific DNA binding"/>
    <property type="evidence" value="ECO:0007669"/>
    <property type="project" value="TreeGrafter"/>
</dbReference>
<accession>A0A210Q7X0</accession>
<dbReference type="FunFam" id="1.10.10.60:FF:000035">
    <property type="entry name" value="paired box protein Pax-3 isoform X2"/>
    <property type="match status" value="1"/>
</dbReference>
<proteinExistence type="inferred from homology"/>
<dbReference type="Pfam" id="PF00292">
    <property type="entry name" value="PAX"/>
    <property type="match status" value="1"/>
</dbReference>
<dbReference type="PANTHER" id="PTHR45636">
    <property type="entry name" value="PAIRED BOX PROTEIN PAX-6-RELATED-RELATED"/>
    <property type="match status" value="1"/>
</dbReference>
<keyword evidence="3" id="KW-0217">Developmental protein</keyword>
<keyword evidence="5" id="KW-0805">Transcription regulation</keyword>
<evidence type="ECO:0000259" key="15">
    <source>
        <dbReference type="PROSITE" id="PS51057"/>
    </source>
</evidence>
<evidence type="ECO:0000256" key="4">
    <source>
        <dbReference type="ARBA" id="ARBA00022724"/>
    </source>
</evidence>
<keyword evidence="4" id="KW-0563">Paired box</keyword>
<evidence type="ECO:0000256" key="12">
    <source>
        <dbReference type="SAM" id="MobiDB-lite"/>
    </source>
</evidence>